<dbReference type="AlphaFoldDB" id="A0A815BZZ0"/>
<evidence type="ECO:0008006" key="9">
    <source>
        <dbReference type="Google" id="ProtNLM"/>
    </source>
</evidence>
<dbReference type="GO" id="GO:0008270">
    <property type="term" value="F:zinc ion binding"/>
    <property type="evidence" value="ECO:0007669"/>
    <property type="project" value="UniProtKB-KW"/>
</dbReference>
<evidence type="ECO:0000313" key="7">
    <source>
        <dbReference type="EMBL" id="CAF4069182.1"/>
    </source>
</evidence>
<organism evidence="6 8">
    <name type="scientific">Didymodactylos carnosus</name>
    <dbReference type="NCBI Taxonomy" id="1234261"/>
    <lineage>
        <taxon>Eukaryota</taxon>
        <taxon>Metazoa</taxon>
        <taxon>Spiralia</taxon>
        <taxon>Gnathifera</taxon>
        <taxon>Rotifera</taxon>
        <taxon>Eurotatoria</taxon>
        <taxon>Bdelloidea</taxon>
        <taxon>Philodinida</taxon>
        <taxon>Philodinidae</taxon>
        <taxon>Didymodactylos</taxon>
    </lineage>
</organism>
<sequence>MSLQVIRSTKNKSLIIYESHLYRKFKQSNDILYWRCNVKGCKSYLHTDTNNVLIRATGSHIEHLANPEATEIRVISNKIKERVTKETTAIARIYEDEVSNAQLSQAATSIMPTFSEAESGFHKSRLKTTPVLPTSIQFQIPPAYSSTNDNRRFLLVDKTRGNERILIFATDEQLQLLFNSTQIFMDGTFDSCPPFFDQLYVIHGIEFGRQFPCVFALLPRRKRNTYVKLFRYITDNATRLNTVFNPTRIMSDFESGLKAAIVAEFPNAQHNGCLFHFKQAVYRRIQNLGLSTSYNSNDTIRSYCRRIMALPFLPINVVVNTFNELQDETPLAIRKNLQPLYDYFDNYWLNTIDLEKWNVYGLEHRTNNICEGWHNRFSQRVQKHHPHIWHFTDVLKNEEFKFRHDRIQLLAGAPMKNPRQKTTAVQKRITTLTHHYEAQQLNEMEFLLAISFALSKPKNG</sequence>
<keyword evidence="2" id="KW-0863">Zinc-finger</keyword>
<dbReference type="Proteomes" id="UP000681722">
    <property type="component" value="Unassembled WGS sequence"/>
</dbReference>
<evidence type="ECO:0000259" key="5">
    <source>
        <dbReference type="Pfam" id="PF10551"/>
    </source>
</evidence>
<keyword evidence="1" id="KW-0479">Metal-binding</keyword>
<dbReference type="PANTHER" id="PTHR47160:SF10">
    <property type="entry name" value="MULE TRANSPOSASE DOMAIN-CONTAINING PROTEIN"/>
    <property type="match status" value="1"/>
</dbReference>
<protein>
    <recommendedName>
        <fullName evidence="9">MULE transposase domain-containing protein</fullName>
    </recommendedName>
</protein>
<keyword evidence="8" id="KW-1185">Reference proteome</keyword>
<keyword evidence="3" id="KW-0862">Zinc</keyword>
<accession>A0A815BZZ0</accession>
<evidence type="ECO:0000256" key="1">
    <source>
        <dbReference type="ARBA" id="ARBA00022723"/>
    </source>
</evidence>
<comment type="caution">
    <text evidence="6">The sequence shown here is derived from an EMBL/GenBank/DDBJ whole genome shotgun (WGS) entry which is preliminary data.</text>
</comment>
<dbReference type="InterPro" id="IPR018289">
    <property type="entry name" value="MULE_transposase_dom"/>
</dbReference>
<gene>
    <name evidence="6" type="ORF">GPM918_LOCUS27365</name>
    <name evidence="7" type="ORF">SRO942_LOCUS27677</name>
</gene>
<feature type="domain" description="MULE transposase" evidence="5">
    <location>
        <begin position="183"/>
        <end position="279"/>
    </location>
</feature>
<feature type="domain" description="FLYWCH-type" evidence="4">
    <location>
        <begin position="6"/>
        <end position="60"/>
    </location>
</feature>
<dbReference type="PANTHER" id="PTHR47160">
    <property type="entry name" value="PUTATIVE-RELATED"/>
    <property type="match status" value="1"/>
</dbReference>
<evidence type="ECO:0000256" key="2">
    <source>
        <dbReference type="ARBA" id="ARBA00022771"/>
    </source>
</evidence>
<reference evidence="6" key="1">
    <citation type="submission" date="2021-02" db="EMBL/GenBank/DDBJ databases">
        <authorList>
            <person name="Nowell W R."/>
        </authorList>
    </citation>
    <scope>NUCLEOTIDE SEQUENCE</scope>
</reference>
<evidence type="ECO:0000313" key="8">
    <source>
        <dbReference type="Proteomes" id="UP000663829"/>
    </source>
</evidence>
<proteinExistence type="predicted"/>
<dbReference type="Pfam" id="PF10551">
    <property type="entry name" value="MULE"/>
    <property type="match status" value="1"/>
</dbReference>
<dbReference type="Pfam" id="PF04500">
    <property type="entry name" value="FLYWCH"/>
    <property type="match status" value="1"/>
</dbReference>
<evidence type="ECO:0000313" key="6">
    <source>
        <dbReference type="EMBL" id="CAF1276932.1"/>
    </source>
</evidence>
<dbReference type="Gene3D" id="2.20.25.240">
    <property type="match status" value="1"/>
</dbReference>
<dbReference type="InterPro" id="IPR007588">
    <property type="entry name" value="Znf_FLYWCH"/>
</dbReference>
<dbReference type="OrthoDB" id="10051448at2759"/>
<name>A0A815BZZ0_9BILA</name>
<evidence type="ECO:0000259" key="4">
    <source>
        <dbReference type="Pfam" id="PF04500"/>
    </source>
</evidence>
<dbReference type="EMBL" id="CAJNOQ010011441">
    <property type="protein sequence ID" value="CAF1276932.1"/>
    <property type="molecule type" value="Genomic_DNA"/>
</dbReference>
<dbReference type="EMBL" id="CAJOBC010025983">
    <property type="protein sequence ID" value="CAF4069182.1"/>
    <property type="molecule type" value="Genomic_DNA"/>
</dbReference>
<dbReference type="Proteomes" id="UP000663829">
    <property type="component" value="Unassembled WGS sequence"/>
</dbReference>
<evidence type="ECO:0000256" key="3">
    <source>
        <dbReference type="ARBA" id="ARBA00022833"/>
    </source>
</evidence>